<dbReference type="PROSITE" id="PS50222">
    <property type="entry name" value="EF_HAND_2"/>
    <property type="match status" value="1"/>
</dbReference>
<dbReference type="SMART" id="SM00054">
    <property type="entry name" value="EFh"/>
    <property type="match status" value="2"/>
</dbReference>
<dbReference type="CDD" id="cd16181">
    <property type="entry name" value="EFh_PEF_Group_II_sorcin_like"/>
    <property type="match status" value="1"/>
</dbReference>
<dbReference type="PROSITE" id="PS00018">
    <property type="entry name" value="EF_HAND_1"/>
    <property type="match status" value="1"/>
</dbReference>
<dbReference type="Pfam" id="PF13499">
    <property type="entry name" value="EF-hand_7"/>
    <property type="match status" value="1"/>
</dbReference>
<protein>
    <submittedName>
        <fullName evidence="10">Grancalcin</fullName>
    </submittedName>
</protein>
<evidence type="ECO:0000256" key="1">
    <source>
        <dbReference type="ARBA" id="ARBA00004308"/>
    </source>
</evidence>
<dbReference type="InterPro" id="IPR018247">
    <property type="entry name" value="EF_Hand_1_Ca_BS"/>
</dbReference>
<feature type="region of interest" description="Disordered" evidence="8">
    <location>
        <begin position="1"/>
        <end position="38"/>
    </location>
</feature>
<evidence type="ECO:0000256" key="5">
    <source>
        <dbReference type="ARBA" id="ARBA00022737"/>
    </source>
</evidence>
<evidence type="ECO:0000256" key="8">
    <source>
        <dbReference type="SAM" id="MobiDB-lite"/>
    </source>
</evidence>
<reference evidence="10" key="1">
    <citation type="submission" date="2009-08" db="EMBL/GenBank/DDBJ databases">
        <title>Annotation of Salpingoeca rosetta.</title>
        <authorList>
            <consortium name="The Broad Institute Genome Sequencing Platform"/>
            <person name="Russ C."/>
            <person name="Cuomo C."/>
            <person name="Burger G."/>
            <person name="Gray M.W."/>
            <person name="Holland P.W.H."/>
            <person name="King N."/>
            <person name="Lang F.B.F."/>
            <person name="Roger A.J."/>
            <person name="Ruiz-Trillo I."/>
            <person name="Young S.K."/>
            <person name="Zeng Q."/>
            <person name="Gargeya S."/>
            <person name="Alvarado L."/>
            <person name="Berlin A."/>
            <person name="Chapman S.B."/>
            <person name="Chen Z."/>
            <person name="Freedman E."/>
            <person name="Gellesch M."/>
            <person name="Goldberg J."/>
            <person name="Griggs A."/>
            <person name="Gujja S."/>
            <person name="Heilman E."/>
            <person name="Heiman D."/>
            <person name="Howarth C."/>
            <person name="Mehta T."/>
            <person name="Neiman D."/>
            <person name="Pearson M."/>
            <person name="Roberts A."/>
            <person name="Saif S."/>
            <person name="Shea T."/>
            <person name="Shenoy N."/>
            <person name="Sisk P."/>
            <person name="Stolte C."/>
            <person name="Sykes S."/>
            <person name="White J."/>
            <person name="Yandava C."/>
            <person name="Haas B."/>
            <person name="Nusbaum C."/>
            <person name="Birren B."/>
        </authorList>
    </citation>
    <scope>NUCLEOTIDE SEQUENCE [LARGE SCALE GENOMIC DNA]</scope>
    <source>
        <strain evidence="10">ATCC 50818</strain>
    </source>
</reference>
<dbReference type="InterPro" id="IPR002048">
    <property type="entry name" value="EF_hand_dom"/>
</dbReference>
<dbReference type="Pfam" id="PF13833">
    <property type="entry name" value="EF-hand_8"/>
    <property type="match status" value="1"/>
</dbReference>
<dbReference type="GO" id="GO:0005737">
    <property type="term" value="C:cytoplasm"/>
    <property type="evidence" value="ECO:0007669"/>
    <property type="project" value="UniProtKB-SubCell"/>
</dbReference>
<evidence type="ECO:0000313" key="11">
    <source>
        <dbReference type="Proteomes" id="UP000007799"/>
    </source>
</evidence>
<organism evidence="11">
    <name type="scientific">Salpingoeca rosetta (strain ATCC 50818 / BSB-021)</name>
    <dbReference type="NCBI Taxonomy" id="946362"/>
    <lineage>
        <taxon>Eukaryota</taxon>
        <taxon>Choanoflagellata</taxon>
        <taxon>Craspedida</taxon>
        <taxon>Salpingoecidae</taxon>
        <taxon>Salpingoeca</taxon>
    </lineage>
</organism>
<dbReference type="KEGG" id="sre:PTSG_00660"/>
<dbReference type="GeneID" id="16078725"/>
<dbReference type="Gene3D" id="1.10.238.10">
    <property type="entry name" value="EF-hand"/>
    <property type="match status" value="1"/>
</dbReference>
<dbReference type="InterPro" id="IPR011992">
    <property type="entry name" value="EF-hand-dom_pair"/>
</dbReference>
<dbReference type="eggNOG" id="KOG0037">
    <property type="taxonomic scope" value="Eukaryota"/>
</dbReference>
<comment type="subcellular location">
    <subcellularLocation>
        <location evidence="2">Cytoplasm</location>
    </subcellularLocation>
    <subcellularLocation>
        <location evidence="1">Endomembrane system</location>
    </subcellularLocation>
</comment>
<dbReference type="SUPFAM" id="SSF81995">
    <property type="entry name" value="beta-sandwich domain of Sec23/24"/>
    <property type="match status" value="1"/>
</dbReference>
<dbReference type="OMA" id="FYNILMH"/>
<dbReference type="PANTHER" id="PTHR46735">
    <property type="entry name" value="CALPAIN, SMALL SUBUNIT 1 A-RELATED"/>
    <property type="match status" value="1"/>
</dbReference>
<keyword evidence="7" id="KW-0472">Membrane</keyword>
<proteinExistence type="predicted"/>
<keyword evidence="5" id="KW-0677">Repeat</keyword>
<evidence type="ECO:0000313" key="10">
    <source>
        <dbReference type="EMBL" id="EGD75953.1"/>
    </source>
</evidence>
<keyword evidence="6" id="KW-0106">Calcium</keyword>
<dbReference type="PANTHER" id="PTHR46735:SF3">
    <property type="entry name" value="CALPAIN SMALL SUBUNIT 1-RELATED"/>
    <property type="match status" value="1"/>
</dbReference>
<keyword evidence="3" id="KW-0963">Cytoplasm</keyword>
<feature type="compositionally biased region" description="Low complexity" evidence="8">
    <location>
        <begin position="16"/>
        <end position="33"/>
    </location>
</feature>
<evidence type="ECO:0000256" key="3">
    <source>
        <dbReference type="ARBA" id="ARBA00022490"/>
    </source>
</evidence>
<dbReference type="SUPFAM" id="SSF47473">
    <property type="entry name" value="EF-hand"/>
    <property type="match status" value="1"/>
</dbReference>
<keyword evidence="4" id="KW-0479">Metal-binding</keyword>
<dbReference type="GO" id="GO:0005509">
    <property type="term" value="F:calcium ion binding"/>
    <property type="evidence" value="ECO:0007669"/>
    <property type="project" value="InterPro"/>
</dbReference>
<dbReference type="Proteomes" id="UP000007799">
    <property type="component" value="Unassembled WGS sequence"/>
</dbReference>
<dbReference type="Gene3D" id="6.10.140.900">
    <property type="match status" value="1"/>
</dbReference>
<evidence type="ECO:0000256" key="6">
    <source>
        <dbReference type="ARBA" id="ARBA00022837"/>
    </source>
</evidence>
<dbReference type="EMBL" id="GL832956">
    <property type="protein sequence ID" value="EGD75953.1"/>
    <property type="molecule type" value="Genomic_DNA"/>
</dbReference>
<evidence type="ECO:0000259" key="9">
    <source>
        <dbReference type="PROSITE" id="PS50222"/>
    </source>
</evidence>
<dbReference type="OrthoDB" id="186625at2759"/>
<evidence type="ECO:0000256" key="7">
    <source>
        <dbReference type="ARBA" id="ARBA00023136"/>
    </source>
</evidence>
<dbReference type="RefSeq" id="XP_004998129.1">
    <property type="nucleotide sequence ID" value="XM_004998072.1"/>
</dbReference>
<name>F2TX44_SALR5</name>
<evidence type="ECO:0000256" key="2">
    <source>
        <dbReference type="ARBA" id="ARBA00004496"/>
    </source>
</evidence>
<sequence>MSGYQQPPYGQPPYGQPQGYPQQGYPAPQQGYPAYPPPADPVAQHFQAVAGADGQISAEELRRCLSQSGMSAYPRPGDSFSLETCRVMIALLDTDHTGTMGLNEFRELWRALEGWKGTFQQFDRDSSGTIEAAELHDAIRAFGYNLSRPTVEAIVSRYSRYSNRQIMFDDFIALSVRLRAVSERFRARDREGQGYATIYYEDFISMTMSI</sequence>
<dbReference type="InParanoid" id="F2TX44"/>
<keyword evidence="11" id="KW-1185">Reference proteome</keyword>
<accession>F2TX44</accession>
<evidence type="ECO:0000256" key="4">
    <source>
        <dbReference type="ARBA" id="ARBA00022723"/>
    </source>
</evidence>
<dbReference type="STRING" id="946362.F2TX44"/>
<dbReference type="FunCoup" id="F2TX44">
    <property type="interactions" value="609"/>
</dbReference>
<gene>
    <name evidence="10" type="ORF">PTSG_00660</name>
</gene>
<feature type="domain" description="EF-hand" evidence="9">
    <location>
        <begin position="110"/>
        <end position="145"/>
    </location>
</feature>
<dbReference type="AlphaFoldDB" id="F2TX44"/>
<dbReference type="GO" id="GO:0012505">
    <property type="term" value="C:endomembrane system"/>
    <property type="evidence" value="ECO:0007669"/>
    <property type="project" value="UniProtKB-SubCell"/>
</dbReference>